<gene>
    <name evidence="5" type="primary">LOC136080628</name>
</gene>
<dbReference type="PROSITE" id="PS50092">
    <property type="entry name" value="TSP1"/>
    <property type="match status" value="7"/>
</dbReference>
<dbReference type="InterPro" id="IPR052065">
    <property type="entry name" value="Compl_asym_regulator"/>
</dbReference>
<organism evidence="4 5">
    <name type="scientific">Hydra vulgaris</name>
    <name type="common">Hydra</name>
    <name type="synonym">Hydra attenuata</name>
    <dbReference type="NCBI Taxonomy" id="6087"/>
    <lineage>
        <taxon>Eukaryota</taxon>
        <taxon>Metazoa</taxon>
        <taxon>Cnidaria</taxon>
        <taxon>Hydrozoa</taxon>
        <taxon>Hydroidolina</taxon>
        <taxon>Anthoathecata</taxon>
        <taxon>Aplanulata</taxon>
        <taxon>Hydridae</taxon>
        <taxon>Hydra</taxon>
    </lineage>
</organism>
<evidence type="ECO:0000256" key="1">
    <source>
        <dbReference type="ARBA" id="ARBA00022737"/>
    </source>
</evidence>
<dbReference type="SMART" id="SM00209">
    <property type="entry name" value="TSP1"/>
    <property type="match status" value="8"/>
</dbReference>
<dbReference type="PANTHER" id="PTHR22906">
    <property type="entry name" value="PROPERDIN"/>
    <property type="match status" value="1"/>
</dbReference>
<dbReference type="InterPro" id="IPR000884">
    <property type="entry name" value="TSP1_rpt"/>
</dbReference>
<evidence type="ECO:0000313" key="4">
    <source>
        <dbReference type="Proteomes" id="UP001652625"/>
    </source>
</evidence>
<dbReference type="RefSeq" id="XP_065653598.1">
    <property type="nucleotide sequence ID" value="XM_065797526.1"/>
</dbReference>
<name>A0ABM4BWJ9_HYDVU</name>
<evidence type="ECO:0000256" key="2">
    <source>
        <dbReference type="ARBA" id="ARBA00023157"/>
    </source>
</evidence>
<dbReference type="PANTHER" id="PTHR22906:SF21">
    <property type="entry name" value="SEMA DOMAIN-CONTAINING PROTEIN"/>
    <property type="match status" value="1"/>
</dbReference>
<dbReference type="GeneID" id="136080628"/>
<dbReference type="Proteomes" id="UP001652625">
    <property type="component" value="Chromosome 05"/>
</dbReference>
<dbReference type="Gene3D" id="2.20.100.10">
    <property type="entry name" value="Thrombospondin type-1 (TSP1) repeat"/>
    <property type="match status" value="6"/>
</dbReference>
<keyword evidence="3" id="KW-0732">Signal</keyword>
<protein>
    <submittedName>
        <fullName evidence="5">Coadhesin-like isoform X1</fullName>
    </submittedName>
</protein>
<evidence type="ECO:0000313" key="5">
    <source>
        <dbReference type="RefSeq" id="XP_065653598.1"/>
    </source>
</evidence>
<accession>A0ABM4BWJ9</accession>
<dbReference type="Pfam" id="PF00090">
    <property type="entry name" value="TSP_1"/>
    <property type="match status" value="8"/>
</dbReference>
<sequence>MKWLILILVNFMNVSNEIDLLNWNFSFNWNEWSNCSSLCGTGFMSRTRACLTCFNNSLILQTQSCISNASCKDNSTSSSFQSASITATLVNEQTLKPSTLKPSQSVLTQTLTVPDQTVKVLNSYIDGDHLFIWNITLKQPGNSLSSLNVLYDEFEITFDVYFNITDGTGNILLLQQNELPEETYLSIDYFNDEIVITQLIDTSKTKLILNAWNSVNISQQYINNAYSNKITINGNSLFFIDKIKPKIYFNLTLFACVSNCQLLEIKNLHISSRTKVFWSQWSEWSTCNELCVSTRTRNCSNNQWLNCTGNSSDLKSCDKLFCQGVWMQWSNWSKCIQSCGTSMMNRSRACNTKNNFYNCSGNSTEMLTCFSNETCVSFWAQWSNWSECMPSCGQSVMIRGRVCNGTNCSGNSTEKTTCFSNITCIAFWTQWGKWSECMPSCGKSVMIRERVCNGTNCSGNSTEKITCFSNITCMEEWSMWSDCSTTCGEGNKTSYELKANNAKTRVEYCSLVNCPVDGMWSLWSNSWCSTTCGGGKIVYSRVCDNPIPAYHGDDCMGISNYTEDCEDSTICPVNGGWSSWSFWSLCNQPCEGGLMSRFRNCSNPTSQYGGLNCNGNSMETVNCSWKFCKKVDLNLEVYFVDEEYNDGYVRLTSDPTFELKERFIKAISKLYQNSKVVANFSVELHSIRNDVP</sequence>
<keyword evidence="1" id="KW-0677">Repeat</keyword>
<keyword evidence="2" id="KW-1015">Disulfide bond</keyword>
<dbReference type="InterPro" id="IPR036383">
    <property type="entry name" value="TSP1_rpt_sf"/>
</dbReference>
<keyword evidence="4" id="KW-1185">Reference proteome</keyword>
<proteinExistence type="predicted"/>
<dbReference type="SUPFAM" id="SSF82895">
    <property type="entry name" value="TSP-1 type 1 repeat"/>
    <property type="match status" value="6"/>
</dbReference>
<reference evidence="5" key="1">
    <citation type="submission" date="2025-08" db="UniProtKB">
        <authorList>
            <consortium name="RefSeq"/>
        </authorList>
    </citation>
    <scope>IDENTIFICATION</scope>
</reference>
<feature type="signal peptide" evidence="3">
    <location>
        <begin position="1"/>
        <end position="16"/>
    </location>
</feature>
<evidence type="ECO:0000256" key="3">
    <source>
        <dbReference type="SAM" id="SignalP"/>
    </source>
</evidence>
<feature type="chain" id="PRO_5046490716" evidence="3">
    <location>
        <begin position="17"/>
        <end position="692"/>
    </location>
</feature>